<dbReference type="InterPro" id="IPR000536">
    <property type="entry name" value="Nucl_hrmn_rcpt_lig-bd"/>
</dbReference>
<dbReference type="PANTHER" id="PTHR45886">
    <property type="entry name" value="NUCLEAR HORMONE RECEPTOR FAMILY-RELATED-RELATED"/>
    <property type="match status" value="1"/>
</dbReference>
<dbReference type="Gene3D" id="3.30.50.10">
    <property type="entry name" value="Erythroid Transcription Factor GATA-1, subunit A"/>
    <property type="match status" value="1"/>
</dbReference>
<dbReference type="Proteomes" id="UP000001940">
    <property type="component" value="Chromosome V"/>
</dbReference>
<evidence type="ECO:0000259" key="11">
    <source>
        <dbReference type="PROSITE" id="PS51843"/>
    </source>
</evidence>
<keyword evidence="7" id="KW-0804">Transcription</keyword>
<dbReference type="FunCoup" id="O17932">
    <property type="interactions" value="2"/>
</dbReference>
<evidence type="ECO:0000256" key="1">
    <source>
        <dbReference type="ARBA" id="ARBA00005993"/>
    </source>
</evidence>
<dbReference type="WormBase" id="K06B4.5">
    <property type="protein sequence ID" value="CE35583"/>
    <property type="gene ID" value="WBGene00010600"/>
    <property type="gene designation" value="nhr-196"/>
</dbReference>
<dbReference type="EMBL" id="BX284605">
    <property type="protein sequence ID" value="CAB05765.2"/>
    <property type="molecule type" value="Genomic_DNA"/>
</dbReference>
<keyword evidence="5" id="KW-0805">Transcription regulation</keyword>
<dbReference type="HOGENOM" id="CLU_007368_3_0_1"/>
<dbReference type="KEGG" id="cel:CELE_K06B4.5"/>
<dbReference type="InterPro" id="IPR001628">
    <property type="entry name" value="Znf_hrmn_rcpt"/>
</dbReference>
<evidence type="ECO:0000256" key="7">
    <source>
        <dbReference type="ARBA" id="ARBA00023163"/>
    </source>
</evidence>
<sequence length="340" mass="39796">MATSRNYGVLSCFACKMFFYRSSKNNLIYKCRNINQCFQNYNSPIKCRACRFRKCQKVGMKLLTLKTSLPDLDNDLNILFADLEIRDSSNHSIFLNFYSMEDPSLVDVLNNANTMHLIKRTPEVRSDTQEWSLMLSFSKISYFMSFTFINELSLADKLILFTANILRTGTMARAMKSVLEKRSILIFPNEENIFPVEMNTMFENSDVLVHQIALRIVAKFAELRMDRREYLLLKMIDFCNSAISDKLSYHAKNILSFHQKVYSSALLQHCQFTNSRTAPTRFTELLSVFNTIHKTVNNMRFSCMMVQCFVPNFKFKKLMREVYFNDWKEKGNTVALEKLL</sequence>
<keyword evidence="6" id="KW-0238">DNA-binding</keyword>
<proteinExistence type="inferred from homology"/>
<organism evidence="12 13">
    <name type="scientific">Caenorhabditis elegans</name>
    <dbReference type="NCBI Taxonomy" id="6239"/>
    <lineage>
        <taxon>Eukaryota</taxon>
        <taxon>Metazoa</taxon>
        <taxon>Ecdysozoa</taxon>
        <taxon>Nematoda</taxon>
        <taxon>Chromadorea</taxon>
        <taxon>Rhabditida</taxon>
        <taxon>Rhabditina</taxon>
        <taxon>Rhabditomorpha</taxon>
        <taxon>Rhabditoidea</taxon>
        <taxon>Rhabditidae</taxon>
        <taxon>Peloderinae</taxon>
        <taxon>Caenorhabditis</taxon>
    </lineage>
</organism>
<dbReference type="Gene3D" id="1.10.565.10">
    <property type="entry name" value="Retinoid X Receptor"/>
    <property type="match status" value="1"/>
</dbReference>
<reference evidence="12 13" key="1">
    <citation type="journal article" date="1998" name="Science">
        <title>Genome sequence of the nematode C. elegans: a platform for investigating biology.</title>
        <authorList>
            <consortium name="The C. elegans sequencing consortium"/>
            <person name="Sulson J.E."/>
            <person name="Waterston R."/>
        </authorList>
    </citation>
    <scope>NUCLEOTIDE SEQUENCE [LARGE SCALE GENOMIC DNA]</scope>
    <source>
        <strain evidence="12 13">Bristol N2</strain>
    </source>
</reference>
<dbReference type="SMART" id="SM00430">
    <property type="entry name" value="HOLI"/>
    <property type="match status" value="1"/>
</dbReference>
<evidence type="ECO:0000313" key="14">
    <source>
        <dbReference type="WormBase" id="K06B4.5"/>
    </source>
</evidence>
<dbReference type="Pfam" id="PF00104">
    <property type="entry name" value="Hormone_recep"/>
    <property type="match status" value="1"/>
</dbReference>
<keyword evidence="8 12" id="KW-0675">Receptor</keyword>
<evidence type="ECO:0000256" key="3">
    <source>
        <dbReference type="ARBA" id="ARBA00022771"/>
    </source>
</evidence>
<dbReference type="SUPFAM" id="SSF57716">
    <property type="entry name" value="Glucocorticoid receptor-like (DNA-binding domain)"/>
    <property type="match status" value="1"/>
</dbReference>
<dbReference type="GO" id="GO:0003700">
    <property type="term" value="F:DNA-binding transcription factor activity"/>
    <property type="evidence" value="ECO:0007669"/>
    <property type="project" value="InterPro"/>
</dbReference>
<dbReference type="GO" id="GO:0008270">
    <property type="term" value="F:zinc ion binding"/>
    <property type="evidence" value="ECO:0007669"/>
    <property type="project" value="UniProtKB-KW"/>
</dbReference>
<evidence type="ECO:0000256" key="9">
    <source>
        <dbReference type="ARBA" id="ARBA00023242"/>
    </source>
</evidence>
<dbReference type="RefSeq" id="NP_506900.2">
    <property type="nucleotide sequence ID" value="NM_074499.4"/>
</dbReference>
<name>O17932_CAEEL</name>
<protein>
    <submittedName>
        <fullName evidence="12">Nuclear receptor domain-containing protein</fullName>
    </submittedName>
</protein>
<dbReference type="InParanoid" id="O17932"/>
<dbReference type="PaxDb" id="6239-K06B4.5"/>
<feature type="domain" description="NR LBD" evidence="11">
    <location>
        <begin position="101"/>
        <end position="325"/>
    </location>
</feature>
<accession>O17932</accession>
<evidence type="ECO:0000256" key="4">
    <source>
        <dbReference type="ARBA" id="ARBA00022833"/>
    </source>
</evidence>
<dbReference type="AlphaFoldDB" id="O17932"/>
<dbReference type="AGR" id="WB:WBGene00010600"/>
<evidence type="ECO:0000256" key="8">
    <source>
        <dbReference type="ARBA" id="ARBA00023170"/>
    </source>
</evidence>
<dbReference type="UCSC" id="K06B4.5">
    <property type="organism name" value="c. elegans"/>
</dbReference>
<comment type="similarity">
    <text evidence="1">Belongs to the nuclear hormone receptor family.</text>
</comment>
<dbReference type="SUPFAM" id="SSF48508">
    <property type="entry name" value="Nuclear receptor ligand-binding domain"/>
    <property type="match status" value="1"/>
</dbReference>
<evidence type="ECO:0000313" key="12">
    <source>
        <dbReference type="EMBL" id="CAB05765.2"/>
    </source>
</evidence>
<dbReference type="CTD" id="187053"/>
<evidence type="ECO:0000313" key="13">
    <source>
        <dbReference type="Proteomes" id="UP000001940"/>
    </source>
</evidence>
<dbReference type="STRING" id="6239.K06B4.5.1"/>
<dbReference type="SMR" id="O17932"/>
<evidence type="ECO:0000256" key="6">
    <source>
        <dbReference type="ARBA" id="ARBA00023125"/>
    </source>
</evidence>
<dbReference type="PROSITE" id="PS51030">
    <property type="entry name" value="NUCLEAR_REC_DBD_2"/>
    <property type="match status" value="1"/>
</dbReference>
<dbReference type="IntAct" id="O17932">
    <property type="interactions" value="3"/>
</dbReference>
<keyword evidence="4" id="KW-0862">Zinc</keyword>
<evidence type="ECO:0000259" key="10">
    <source>
        <dbReference type="PROSITE" id="PS51030"/>
    </source>
</evidence>
<dbReference type="PhylomeDB" id="O17932"/>
<keyword evidence="3" id="KW-0863">Zinc-finger</keyword>
<dbReference type="Pfam" id="PF00105">
    <property type="entry name" value="zf-C4"/>
    <property type="match status" value="1"/>
</dbReference>
<dbReference type="InterPro" id="IPR035500">
    <property type="entry name" value="NHR-like_dom_sf"/>
</dbReference>
<dbReference type="PIR" id="T23369">
    <property type="entry name" value="T23369"/>
</dbReference>
<feature type="domain" description="Nuclear receptor" evidence="10">
    <location>
        <begin position="1"/>
        <end position="67"/>
    </location>
</feature>
<dbReference type="GO" id="GO:0043565">
    <property type="term" value="F:sequence-specific DNA binding"/>
    <property type="evidence" value="ECO:0007669"/>
    <property type="project" value="InterPro"/>
</dbReference>
<dbReference type="OrthoDB" id="5809058at2759"/>
<dbReference type="GeneID" id="187053"/>
<evidence type="ECO:0000256" key="2">
    <source>
        <dbReference type="ARBA" id="ARBA00022723"/>
    </source>
</evidence>
<keyword evidence="2" id="KW-0479">Metal-binding</keyword>
<keyword evidence="13" id="KW-1185">Reference proteome</keyword>
<gene>
    <name evidence="12 14" type="primary">nhr-196</name>
    <name evidence="12" type="ORF">CELE_K06B4.5</name>
    <name evidence="14" type="ORF">K06B4.5</name>
</gene>
<dbReference type="PANTHER" id="PTHR45886:SF2">
    <property type="entry name" value="NUCLEAR HORMONE RECEPTOR FAMILY-RELATED"/>
    <property type="match status" value="1"/>
</dbReference>
<evidence type="ECO:0000256" key="5">
    <source>
        <dbReference type="ARBA" id="ARBA00023015"/>
    </source>
</evidence>
<dbReference type="InterPro" id="IPR013088">
    <property type="entry name" value="Znf_NHR/GATA"/>
</dbReference>
<dbReference type="SMART" id="SM00399">
    <property type="entry name" value="ZnF_C4"/>
    <property type="match status" value="1"/>
</dbReference>
<dbReference type="PROSITE" id="PS51843">
    <property type="entry name" value="NR_LBD"/>
    <property type="match status" value="1"/>
</dbReference>
<keyword evidence="9" id="KW-0539">Nucleus</keyword>